<dbReference type="GO" id="GO:0030688">
    <property type="term" value="C:preribosome, small subunit precursor"/>
    <property type="evidence" value="ECO:0007669"/>
    <property type="project" value="InterPro"/>
</dbReference>
<dbReference type="GO" id="GO:0000462">
    <property type="term" value="P:maturation of SSU-rRNA from tricistronic rRNA transcript (SSU-rRNA, 5.8S rRNA, LSU-rRNA)"/>
    <property type="evidence" value="ECO:0007669"/>
    <property type="project" value="InterPro"/>
</dbReference>
<feature type="compositionally biased region" description="Basic and acidic residues" evidence="4">
    <location>
        <begin position="185"/>
        <end position="203"/>
    </location>
</feature>
<dbReference type="OMA" id="TEISHMG"/>
<dbReference type="STRING" id="35128.B8BW59"/>
<dbReference type="InParanoid" id="B8BW59"/>
<proteinExistence type="inferred from homology"/>
<dbReference type="Pfam" id="PF15341">
    <property type="entry name" value="SLX9"/>
    <property type="match status" value="1"/>
</dbReference>
<dbReference type="HOGENOM" id="CLU_1263830_0_0_1"/>
<comment type="similarity">
    <text evidence="2">Belongs to the SLX9 family.</text>
</comment>
<evidence type="ECO:0000256" key="2">
    <source>
        <dbReference type="ARBA" id="ARBA00011022"/>
    </source>
</evidence>
<name>B8BW59_THAPS</name>
<feature type="region of interest" description="Disordered" evidence="4">
    <location>
        <begin position="175"/>
        <end position="219"/>
    </location>
</feature>
<dbReference type="AlphaFoldDB" id="B8BW59"/>
<dbReference type="GO" id="GO:0030686">
    <property type="term" value="C:90S preribosome"/>
    <property type="evidence" value="ECO:0007669"/>
    <property type="project" value="InterPro"/>
</dbReference>
<dbReference type="PANTHER" id="PTHR31109">
    <property type="entry name" value="PROTEIN FAM207A"/>
    <property type="match status" value="1"/>
</dbReference>
<keyword evidence="6" id="KW-1185">Reference proteome</keyword>
<dbReference type="Proteomes" id="UP000001449">
    <property type="component" value="Chromosome 3"/>
</dbReference>
<sequence>MPKATKVGRFRASARAVASAPLTSSPTNQNDSEDAQPSATDGKEVLSRGQRKRLHKREQYLKREKMVLSSLRLAALEEQKGKIDGLDAIREALIGTSGVSTSTKTSKTSAKSTAYAPSSNSCNTNKSKKTLANTEISHMGLVLEHPSFQQNPFVAIQQHLRNSLAPQAEKLQAESIQRIMNDDAAEAKKKEERKERQRDAKFDKTKKRRGGMPSNRSRR</sequence>
<organism evidence="5 6">
    <name type="scientific">Thalassiosira pseudonana</name>
    <name type="common">Marine diatom</name>
    <name type="synonym">Cyclotella nana</name>
    <dbReference type="NCBI Taxonomy" id="35128"/>
    <lineage>
        <taxon>Eukaryota</taxon>
        <taxon>Sar</taxon>
        <taxon>Stramenopiles</taxon>
        <taxon>Ochrophyta</taxon>
        <taxon>Bacillariophyta</taxon>
        <taxon>Coscinodiscophyceae</taxon>
        <taxon>Thalassiosirophycidae</taxon>
        <taxon>Thalassiosirales</taxon>
        <taxon>Thalassiosiraceae</taxon>
        <taxon>Thalassiosira</taxon>
    </lineage>
</organism>
<feature type="compositionally biased region" description="Polar residues" evidence="4">
    <location>
        <begin position="21"/>
        <end position="39"/>
    </location>
</feature>
<reference evidence="5 6" key="2">
    <citation type="journal article" date="2008" name="Nature">
        <title>The Phaeodactylum genome reveals the evolutionary history of diatom genomes.</title>
        <authorList>
            <person name="Bowler C."/>
            <person name="Allen A.E."/>
            <person name="Badger J.H."/>
            <person name="Grimwood J."/>
            <person name="Jabbari K."/>
            <person name="Kuo A."/>
            <person name="Maheswari U."/>
            <person name="Martens C."/>
            <person name="Maumus F."/>
            <person name="Otillar R.P."/>
            <person name="Rayko E."/>
            <person name="Salamov A."/>
            <person name="Vandepoele K."/>
            <person name="Beszteri B."/>
            <person name="Gruber A."/>
            <person name="Heijde M."/>
            <person name="Katinka M."/>
            <person name="Mock T."/>
            <person name="Valentin K."/>
            <person name="Verret F."/>
            <person name="Berges J.A."/>
            <person name="Brownlee C."/>
            <person name="Cadoret J.P."/>
            <person name="Chiovitti A."/>
            <person name="Choi C.J."/>
            <person name="Coesel S."/>
            <person name="De Martino A."/>
            <person name="Detter J.C."/>
            <person name="Durkin C."/>
            <person name="Falciatore A."/>
            <person name="Fournet J."/>
            <person name="Haruta M."/>
            <person name="Huysman M.J."/>
            <person name="Jenkins B.D."/>
            <person name="Jiroutova K."/>
            <person name="Jorgensen R.E."/>
            <person name="Joubert Y."/>
            <person name="Kaplan A."/>
            <person name="Kroger N."/>
            <person name="Kroth P.G."/>
            <person name="La Roche J."/>
            <person name="Lindquist E."/>
            <person name="Lommer M."/>
            <person name="Martin-Jezequel V."/>
            <person name="Lopez P.J."/>
            <person name="Lucas S."/>
            <person name="Mangogna M."/>
            <person name="McGinnis K."/>
            <person name="Medlin L.K."/>
            <person name="Montsant A."/>
            <person name="Oudot-Le Secq M.P."/>
            <person name="Napoli C."/>
            <person name="Obornik M."/>
            <person name="Parker M.S."/>
            <person name="Petit J.L."/>
            <person name="Porcel B.M."/>
            <person name="Poulsen N."/>
            <person name="Robison M."/>
            <person name="Rychlewski L."/>
            <person name="Rynearson T.A."/>
            <person name="Schmutz J."/>
            <person name="Shapiro H."/>
            <person name="Siaut M."/>
            <person name="Stanley M."/>
            <person name="Sussman M.R."/>
            <person name="Taylor A.R."/>
            <person name="Vardi A."/>
            <person name="von Dassow P."/>
            <person name="Vyverman W."/>
            <person name="Willis A."/>
            <person name="Wyrwicz L.S."/>
            <person name="Rokhsar D.S."/>
            <person name="Weissenbach J."/>
            <person name="Armbrust E.V."/>
            <person name="Green B.R."/>
            <person name="Van de Peer Y."/>
            <person name="Grigoriev I.V."/>
        </authorList>
    </citation>
    <scope>NUCLEOTIDE SEQUENCE [LARGE SCALE GENOMIC DNA]</scope>
    <source>
        <strain evidence="5 6">CCMP1335</strain>
    </source>
</reference>
<evidence type="ECO:0000313" key="6">
    <source>
        <dbReference type="Proteomes" id="UP000001449"/>
    </source>
</evidence>
<gene>
    <name evidence="5" type="ORF">THAPSDRAFT_21966</name>
</gene>
<feature type="compositionally biased region" description="Low complexity" evidence="4">
    <location>
        <begin position="11"/>
        <end position="20"/>
    </location>
</feature>
<protein>
    <submittedName>
        <fullName evidence="5">Uncharacterized protein</fullName>
    </submittedName>
</protein>
<accession>B8BW59</accession>
<keyword evidence="3" id="KW-0539">Nucleus</keyword>
<dbReference type="eggNOG" id="ENOG502RHF3">
    <property type="taxonomic scope" value="Eukaryota"/>
</dbReference>
<dbReference type="GO" id="GO:0005730">
    <property type="term" value="C:nucleolus"/>
    <property type="evidence" value="ECO:0007669"/>
    <property type="project" value="UniProtKB-SubCell"/>
</dbReference>
<evidence type="ECO:0000256" key="3">
    <source>
        <dbReference type="ARBA" id="ARBA00023242"/>
    </source>
</evidence>
<reference evidence="5 6" key="1">
    <citation type="journal article" date="2004" name="Science">
        <title>The genome of the diatom Thalassiosira pseudonana: ecology, evolution, and metabolism.</title>
        <authorList>
            <person name="Armbrust E.V."/>
            <person name="Berges J.A."/>
            <person name="Bowler C."/>
            <person name="Green B.R."/>
            <person name="Martinez D."/>
            <person name="Putnam N.H."/>
            <person name="Zhou S."/>
            <person name="Allen A.E."/>
            <person name="Apt K.E."/>
            <person name="Bechner M."/>
            <person name="Brzezinski M.A."/>
            <person name="Chaal B.K."/>
            <person name="Chiovitti A."/>
            <person name="Davis A.K."/>
            <person name="Demarest M.S."/>
            <person name="Detter J.C."/>
            <person name="Glavina T."/>
            <person name="Goodstein D."/>
            <person name="Hadi M.Z."/>
            <person name="Hellsten U."/>
            <person name="Hildebrand M."/>
            <person name="Jenkins B.D."/>
            <person name="Jurka J."/>
            <person name="Kapitonov V.V."/>
            <person name="Kroger N."/>
            <person name="Lau W.W."/>
            <person name="Lane T.W."/>
            <person name="Larimer F.W."/>
            <person name="Lippmeier J.C."/>
            <person name="Lucas S."/>
            <person name="Medina M."/>
            <person name="Montsant A."/>
            <person name="Obornik M."/>
            <person name="Parker M.S."/>
            <person name="Palenik B."/>
            <person name="Pazour G.J."/>
            <person name="Richardson P.M."/>
            <person name="Rynearson T.A."/>
            <person name="Saito M.A."/>
            <person name="Schwartz D.C."/>
            <person name="Thamatrakoln K."/>
            <person name="Valentin K."/>
            <person name="Vardi A."/>
            <person name="Wilkerson F.P."/>
            <person name="Rokhsar D.S."/>
        </authorList>
    </citation>
    <scope>NUCLEOTIDE SEQUENCE [LARGE SCALE GENOMIC DNA]</scope>
    <source>
        <strain evidence="5 6">CCMP1335</strain>
    </source>
</reference>
<comment type="subcellular location">
    <subcellularLocation>
        <location evidence="1">Nucleus</location>
        <location evidence="1">Nucleolus</location>
    </subcellularLocation>
</comment>
<dbReference type="KEGG" id="tps:THAPSDRAFT_21966"/>
<dbReference type="PANTHER" id="PTHR31109:SF2">
    <property type="entry name" value="RIBOSOME BIOGENESIS PROTEIN SLX9 HOMOLOG"/>
    <property type="match status" value="1"/>
</dbReference>
<feature type="region of interest" description="Disordered" evidence="4">
    <location>
        <begin position="1"/>
        <end position="58"/>
    </location>
</feature>
<dbReference type="EMBL" id="CM000640">
    <property type="protein sequence ID" value="EED93973.1"/>
    <property type="molecule type" value="Genomic_DNA"/>
</dbReference>
<dbReference type="PaxDb" id="35128-Thaps21966"/>
<dbReference type="RefSeq" id="XP_002288537.1">
    <property type="nucleotide sequence ID" value="XM_002288501.1"/>
</dbReference>
<evidence type="ECO:0000313" key="5">
    <source>
        <dbReference type="EMBL" id="EED93973.1"/>
    </source>
</evidence>
<feature type="compositionally biased region" description="Basic residues" evidence="4">
    <location>
        <begin position="204"/>
        <end position="219"/>
    </location>
</feature>
<dbReference type="InterPro" id="IPR028160">
    <property type="entry name" value="Slx9-like"/>
</dbReference>
<evidence type="ECO:0000256" key="4">
    <source>
        <dbReference type="SAM" id="MobiDB-lite"/>
    </source>
</evidence>
<evidence type="ECO:0000256" key="1">
    <source>
        <dbReference type="ARBA" id="ARBA00004604"/>
    </source>
</evidence>
<dbReference type="GeneID" id="7445369"/>